<evidence type="ECO:0000256" key="1">
    <source>
        <dbReference type="SAM" id="MobiDB-lite"/>
    </source>
</evidence>
<reference evidence="4" key="1">
    <citation type="submission" date="2021-01" db="EMBL/GenBank/DDBJ databases">
        <title>Caligus Genome Assembly.</title>
        <authorList>
            <person name="Gallardo-Escarate C."/>
        </authorList>
    </citation>
    <scope>NUCLEOTIDE SEQUENCE [LARGE SCALE GENOMIC DNA]</scope>
</reference>
<protein>
    <submittedName>
        <fullName evidence="3">Uncharacterized protein</fullName>
    </submittedName>
</protein>
<sequence>MSLCCEIGVPGASSLGFPSRGTLPRPSTPPQSRKFASKAHKDPVTAEVYTRLSVYMPLFTSAEGGIVFTGGCCLLVCWFVLSEG</sequence>
<keyword evidence="2" id="KW-0472">Membrane</keyword>
<keyword evidence="2" id="KW-0812">Transmembrane</keyword>
<evidence type="ECO:0000313" key="3">
    <source>
        <dbReference type="EMBL" id="QQP36195.1"/>
    </source>
</evidence>
<proteinExistence type="predicted"/>
<evidence type="ECO:0000313" key="4">
    <source>
        <dbReference type="Proteomes" id="UP000595437"/>
    </source>
</evidence>
<keyword evidence="4" id="KW-1185">Reference proteome</keyword>
<gene>
    <name evidence="3" type="ORF">FKW44_021217</name>
</gene>
<feature type="transmembrane region" description="Helical" evidence="2">
    <location>
        <begin position="58"/>
        <end position="81"/>
    </location>
</feature>
<dbReference type="EMBL" id="CP045904">
    <property type="protein sequence ID" value="QQP36195.1"/>
    <property type="molecule type" value="Genomic_DNA"/>
</dbReference>
<feature type="region of interest" description="Disordered" evidence="1">
    <location>
        <begin position="12"/>
        <end position="40"/>
    </location>
</feature>
<keyword evidence="2" id="KW-1133">Transmembrane helix</keyword>
<dbReference type="AlphaFoldDB" id="A0A7T8GRH3"/>
<organism evidence="3 4">
    <name type="scientific">Caligus rogercresseyi</name>
    <name type="common">Sea louse</name>
    <dbReference type="NCBI Taxonomy" id="217165"/>
    <lineage>
        <taxon>Eukaryota</taxon>
        <taxon>Metazoa</taxon>
        <taxon>Ecdysozoa</taxon>
        <taxon>Arthropoda</taxon>
        <taxon>Crustacea</taxon>
        <taxon>Multicrustacea</taxon>
        <taxon>Hexanauplia</taxon>
        <taxon>Copepoda</taxon>
        <taxon>Siphonostomatoida</taxon>
        <taxon>Caligidae</taxon>
        <taxon>Caligus</taxon>
    </lineage>
</organism>
<evidence type="ECO:0000256" key="2">
    <source>
        <dbReference type="SAM" id="Phobius"/>
    </source>
</evidence>
<accession>A0A7T8GRH3</accession>
<dbReference type="Proteomes" id="UP000595437">
    <property type="component" value="Chromosome 15"/>
</dbReference>
<name>A0A7T8GRH3_CALRO</name>